<dbReference type="RefSeq" id="WP_343948133.1">
    <property type="nucleotide sequence ID" value="NZ_BAAAHQ010000001.1"/>
</dbReference>
<feature type="domain" description="DUF4132" evidence="1">
    <location>
        <begin position="809"/>
        <end position="988"/>
    </location>
</feature>
<evidence type="ECO:0000313" key="2">
    <source>
        <dbReference type="EMBL" id="GAA0913830.1"/>
    </source>
</evidence>
<dbReference type="InterPro" id="IPR025406">
    <property type="entry name" value="DUF4132"/>
</dbReference>
<accession>A0ABP3Z2R6</accession>
<proteinExistence type="predicted"/>
<evidence type="ECO:0000259" key="1">
    <source>
        <dbReference type="Pfam" id="PF13569"/>
    </source>
</evidence>
<evidence type="ECO:0000313" key="3">
    <source>
        <dbReference type="Proteomes" id="UP001501578"/>
    </source>
</evidence>
<organism evidence="2 3">
    <name type="scientific">Nonomuraea longicatena</name>
    <dbReference type="NCBI Taxonomy" id="83682"/>
    <lineage>
        <taxon>Bacteria</taxon>
        <taxon>Bacillati</taxon>
        <taxon>Actinomycetota</taxon>
        <taxon>Actinomycetes</taxon>
        <taxon>Streptosporangiales</taxon>
        <taxon>Streptosporangiaceae</taxon>
        <taxon>Nonomuraea</taxon>
    </lineage>
</organism>
<keyword evidence="3" id="KW-1185">Reference proteome</keyword>
<reference evidence="3" key="1">
    <citation type="journal article" date="2019" name="Int. J. Syst. Evol. Microbiol.">
        <title>The Global Catalogue of Microorganisms (GCM) 10K type strain sequencing project: providing services to taxonomists for standard genome sequencing and annotation.</title>
        <authorList>
            <consortium name="The Broad Institute Genomics Platform"/>
            <consortium name="The Broad Institute Genome Sequencing Center for Infectious Disease"/>
            <person name="Wu L."/>
            <person name="Ma J."/>
        </authorList>
    </citation>
    <scope>NUCLEOTIDE SEQUENCE [LARGE SCALE GENOMIC DNA]</scope>
    <source>
        <strain evidence="3">JCM 11136</strain>
    </source>
</reference>
<dbReference type="Proteomes" id="UP001501578">
    <property type="component" value="Unassembled WGS sequence"/>
</dbReference>
<sequence length="1088" mass="117995">MSENTLTIPEFWRRALYPRRGGVPVPSAPIDPGAPEVARATLAGLRDDIDRLLDSEENEPGLLRAARAQLAGSENPKGAAVLAVIAVDGNADARVFADAWVAEHGLAFAAAAAAETARARINSRRRSRRHLESIRSERLNGIWNPDDPCFDEVAPRIRALVAAADDAEYRRVVASVSECREDLTGRMATAFLVPSETGWVDELCDELPDELNWWLLRRVLCSLGSADQVARFRARERRYDWLDGAALYTAADGLGPALVPVLDDILMITGDGGRVLEVLAALPSDEALDCLVRRLDRNDVHAAVVDVAQRFPERARRVLGEAVRSGEAEISRYAARLLGGEAASEAGWIPEAVPEDLPSVLVDPPWTKALPDRTPVVVKGVKAPAGCVVAWEPGEREQWAAPPADENLDWDREIGLFRDRRLSPERQWKLFLSGPEERVRPLLAWWRPSLLAPDPARLKPVLARFTQDAVPAALDLAEWQPAGSAELLLPFCDGEVATLMAAWRLRRPALRSVAELWFARHAAAASRALVPAALAGGKKVAERRARREAETALLHLAAHGHAAEVLAAARELGGRPSDAIEALVSLDPLVAALPAEIPAAPGWLDPYLLPQVLMRDGRALRGAAVAHLITLLTVSELDDVHPGVETVREVCDPDSLAGLAWEIFQQSGLRGWSGGVGDKGWVLAALGLFGNDTTVRDLAAVVRAWPGMNSHHLAVAGLDVLLAIGTDTALIQLNGIAERIKYKGLKGQARERIAVLAADRGLSGEQLSDRLIPDLGLDADGTLTLDYGPRRFTVGFDEQLKPYVLDQDGKRRAGLPKPGARDDAELAPAAHQRFATLKKEVRTVAAGRIERLERAMVAGRRWTADEFRGLIVGHPLVGHIARRLLWTTVDGRTFRVAEDGTPAGLDDAEKHLADTDSVMIVHPLNIASDALAAWRDVFADHGIGQPFLQLGRPVHALTDAERAVADLDRFRDAAVLAGTVLGMERRAWDRGEPQDNGLIFWISRRLPGARTVVVTVEPGISVVAPADWPDQRIGSVRIVRGHTHAPGRPAGPSTATFADLDRVSASELLTDLLHLTSAVQPVVRSEDR</sequence>
<dbReference type="EMBL" id="BAAAHQ010000001">
    <property type="protein sequence ID" value="GAA0913830.1"/>
    <property type="molecule type" value="Genomic_DNA"/>
</dbReference>
<dbReference type="Pfam" id="PF13569">
    <property type="entry name" value="DUF4132"/>
    <property type="match status" value="1"/>
</dbReference>
<protein>
    <recommendedName>
        <fullName evidence="1">DUF4132 domain-containing protein</fullName>
    </recommendedName>
</protein>
<comment type="caution">
    <text evidence="2">The sequence shown here is derived from an EMBL/GenBank/DDBJ whole genome shotgun (WGS) entry which is preliminary data.</text>
</comment>
<gene>
    <name evidence="2" type="ORF">GCM10009560_06490</name>
</gene>
<name>A0ABP3Z2R6_9ACTN</name>